<keyword evidence="2" id="KW-1185">Reference proteome</keyword>
<organism evidence="1 2">
    <name type="scientific">Streptomyces orinoci</name>
    <name type="common">Streptoverticillium orinoci</name>
    <dbReference type="NCBI Taxonomy" id="67339"/>
    <lineage>
        <taxon>Bacteria</taxon>
        <taxon>Bacillati</taxon>
        <taxon>Actinomycetota</taxon>
        <taxon>Actinomycetes</taxon>
        <taxon>Kitasatosporales</taxon>
        <taxon>Streptomycetaceae</taxon>
        <taxon>Streptomyces</taxon>
    </lineage>
</organism>
<accession>A0ABV3K4N1</accession>
<evidence type="ECO:0000313" key="2">
    <source>
        <dbReference type="Proteomes" id="UP001552594"/>
    </source>
</evidence>
<evidence type="ECO:0000313" key="1">
    <source>
        <dbReference type="EMBL" id="MEV5510121.1"/>
    </source>
</evidence>
<sequence length="159" mass="17960">MPLRQYAYFALFSQHTSADEMTSQLKITPDKVIVRGSRFMEPVVVPVAHRWEIVCREPGLRVDEQITCLLDRLRPHTEPIAELVSRLAIDGGGAVLQVVRYFNDTEQGRSRNRPGDSDSPNLFGWHLDRHVLDFINAVGAEIDVDEYDLSPDEDAASGR</sequence>
<protein>
    <submittedName>
        <fullName evidence="1">DUF4279 domain-containing protein</fullName>
    </submittedName>
</protein>
<dbReference type="Proteomes" id="UP001552594">
    <property type="component" value="Unassembled WGS sequence"/>
</dbReference>
<dbReference type="InterPro" id="IPR025459">
    <property type="entry name" value="DUF4279"/>
</dbReference>
<proteinExistence type="predicted"/>
<dbReference type="Pfam" id="PF14106">
    <property type="entry name" value="DUF4279"/>
    <property type="match status" value="1"/>
</dbReference>
<dbReference type="EMBL" id="JBFAUK010000028">
    <property type="protein sequence ID" value="MEV5510121.1"/>
    <property type="molecule type" value="Genomic_DNA"/>
</dbReference>
<reference evidence="1 2" key="1">
    <citation type="submission" date="2024-06" db="EMBL/GenBank/DDBJ databases">
        <title>The Natural Products Discovery Center: Release of the First 8490 Sequenced Strains for Exploring Actinobacteria Biosynthetic Diversity.</title>
        <authorList>
            <person name="Kalkreuter E."/>
            <person name="Kautsar S.A."/>
            <person name="Yang D."/>
            <person name="Bader C.D."/>
            <person name="Teijaro C.N."/>
            <person name="Fluegel L."/>
            <person name="Davis C.M."/>
            <person name="Simpson J.R."/>
            <person name="Lauterbach L."/>
            <person name="Steele A.D."/>
            <person name="Gui C."/>
            <person name="Meng S."/>
            <person name="Li G."/>
            <person name="Viehrig K."/>
            <person name="Ye F."/>
            <person name="Su P."/>
            <person name="Kiefer A.F."/>
            <person name="Nichols A."/>
            <person name="Cepeda A.J."/>
            <person name="Yan W."/>
            <person name="Fan B."/>
            <person name="Jiang Y."/>
            <person name="Adhikari A."/>
            <person name="Zheng C.-J."/>
            <person name="Schuster L."/>
            <person name="Cowan T.M."/>
            <person name="Smanski M.J."/>
            <person name="Chevrette M.G."/>
            <person name="De Carvalho L.P.S."/>
            <person name="Shen B."/>
        </authorList>
    </citation>
    <scope>NUCLEOTIDE SEQUENCE [LARGE SCALE GENOMIC DNA]</scope>
    <source>
        <strain evidence="1 2">NPDC052347</strain>
    </source>
</reference>
<dbReference type="RefSeq" id="WP_109278413.1">
    <property type="nucleotide sequence ID" value="NZ_JBFAUK010000028.1"/>
</dbReference>
<name>A0ABV3K4N1_STRON</name>
<gene>
    <name evidence="1" type="ORF">AB0L16_27450</name>
</gene>
<comment type="caution">
    <text evidence="1">The sequence shown here is derived from an EMBL/GenBank/DDBJ whole genome shotgun (WGS) entry which is preliminary data.</text>
</comment>